<feature type="domain" description="TonB-dependent receptor-like beta-barrel" evidence="15">
    <location>
        <begin position="279"/>
        <end position="663"/>
    </location>
</feature>
<sequence>MSKTGFSLQPASEPGTPVHPVRRLSSLALALLSAYALPAIAAGLPTLQEVTVSSGSKDLIGIAEAASEGTVTARQLANRPLLRPAEVMEVVPGMVVTQHSGDGKANQYFLRGFNLDHGSDFSTLVMGMPVNMVSHAHGQGYMDLNFLIPELVSTVKYKKGVYGAEDGDFATSGSARIDYQRKLNAPFVELGLGQHNYRRLLAAGSSELNGFSLLAGVELAGNNGPWEQPENLSKQNAVFRLSSGTAANGFALTAMLYKAEWTASEHVPERAISSGEIGRYGTLVKNDGGQTHRYSLSGEWATTDEKGATRANLYVIDYGLNLFSAPSGYISGLAGDQHEQADERLVWGGELRHSWFLGPQCKDSELMAGIQLRQDRIASVGLYNTENRQRTNTVREDRITETASGLFMEIKTQWLPWLRSSIGARYDQIRAEVIALGGANNMENGGDVSAHQASPKLGAVFGPFALLGPTEFYANWGHGFHSNDARGATTRTNPQNGASIDTLPLIVKARGSELGIRVVPLPGWSSSLSIWQMELASELVFIGDEGVTEPKGASQRSGLEWSNYFTPIPGLIVDADLALSKARFKTEVNGGRHVPNAIPLTASLGLTLDGGGRWFGGIRVRYLAPYSLEETGSEKSQAFWMANLKAGYRFNKQWQLSLDVLNLFDKKANDIEYWGGACTRSEATLGTAGCGGGSAIDGHLVHPLEPRTVRLGLRVNF</sequence>
<dbReference type="EMBL" id="CP000089">
    <property type="protein sequence ID" value="AAZ46431.1"/>
    <property type="molecule type" value="Genomic_DNA"/>
</dbReference>
<keyword evidence="10 13" id="KW-0472">Membrane</keyword>
<comment type="subcellular location">
    <subcellularLocation>
        <location evidence="1 13">Cell outer membrane</location>
        <topology evidence="1 13">Multi-pass membrane protein</topology>
    </subcellularLocation>
</comment>
<reference evidence="17" key="1">
    <citation type="submission" date="2005-08" db="EMBL/GenBank/DDBJ databases">
        <title>Complete sequence of Dechloromonas aromatica RCB.</title>
        <authorList>
            <person name="Salinero K.K."/>
            <person name="Copeland A."/>
            <person name="Lucas S."/>
            <person name="Lapidus A."/>
            <person name="Barry K."/>
            <person name="Detter J.C."/>
            <person name="Glavina T."/>
            <person name="Hammon N."/>
            <person name="Israni S."/>
            <person name="Pitluck S."/>
            <person name="Di Bartolo G."/>
            <person name="Trong S."/>
            <person name="Schmutz J."/>
            <person name="Larimer F."/>
            <person name="Land M."/>
            <person name="Ivanova N."/>
            <person name="Richardson P."/>
        </authorList>
    </citation>
    <scope>NUCLEOTIDE SEQUENCE</scope>
    <source>
        <strain evidence="17">RCB</strain>
    </source>
</reference>
<evidence type="ECO:0000256" key="12">
    <source>
        <dbReference type="ARBA" id="ARBA00023237"/>
    </source>
</evidence>
<dbReference type="Pfam" id="PF07715">
    <property type="entry name" value="Plug"/>
    <property type="match status" value="1"/>
</dbReference>
<proteinExistence type="inferred from homology"/>
<evidence type="ECO:0000256" key="13">
    <source>
        <dbReference type="PROSITE-ProRule" id="PRU01360"/>
    </source>
</evidence>
<gene>
    <name evidence="17" type="ordered locus">Daro_1684</name>
</gene>
<evidence type="ECO:0000256" key="4">
    <source>
        <dbReference type="ARBA" id="ARBA00022452"/>
    </source>
</evidence>
<keyword evidence="7" id="KW-0408">Iron</keyword>
<dbReference type="Pfam" id="PF00593">
    <property type="entry name" value="TonB_dep_Rec_b-barrel"/>
    <property type="match status" value="1"/>
</dbReference>
<dbReference type="PROSITE" id="PS52016">
    <property type="entry name" value="TONB_DEPENDENT_REC_3"/>
    <property type="match status" value="1"/>
</dbReference>
<dbReference type="GO" id="GO:0009279">
    <property type="term" value="C:cell outer membrane"/>
    <property type="evidence" value="ECO:0007669"/>
    <property type="project" value="UniProtKB-SubCell"/>
</dbReference>
<evidence type="ECO:0000256" key="14">
    <source>
        <dbReference type="RuleBase" id="RU003357"/>
    </source>
</evidence>
<comment type="similarity">
    <text evidence="2 13 14">Belongs to the TonB-dependent receptor family.</text>
</comment>
<dbReference type="InterPro" id="IPR036942">
    <property type="entry name" value="Beta-barrel_TonB_sf"/>
</dbReference>
<feature type="domain" description="TonB-dependent receptor plug" evidence="16">
    <location>
        <begin position="67"/>
        <end position="173"/>
    </location>
</feature>
<dbReference type="OrthoDB" id="99480at2"/>
<dbReference type="Gene3D" id="2.170.130.10">
    <property type="entry name" value="TonB-dependent receptor, plug domain"/>
    <property type="match status" value="1"/>
</dbReference>
<evidence type="ECO:0000256" key="9">
    <source>
        <dbReference type="ARBA" id="ARBA00023077"/>
    </source>
</evidence>
<evidence type="ECO:0000259" key="16">
    <source>
        <dbReference type="Pfam" id="PF07715"/>
    </source>
</evidence>
<evidence type="ECO:0000256" key="6">
    <source>
        <dbReference type="ARBA" id="ARBA00022692"/>
    </source>
</evidence>
<organism evidence="17">
    <name type="scientific">Dechloromonas aromatica (strain RCB)</name>
    <dbReference type="NCBI Taxonomy" id="159087"/>
    <lineage>
        <taxon>Bacteria</taxon>
        <taxon>Pseudomonadati</taxon>
        <taxon>Pseudomonadota</taxon>
        <taxon>Betaproteobacteria</taxon>
        <taxon>Rhodocyclales</taxon>
        <taxon>Azonexaceae</taxon>
        <taxon>Dechloromonas</taxon>
    </lineage>
</organism>
<dbReference type="InterPro" id="IPR012910">
    <property type="entry name" value="Plug_dom"/>
</dbReference>
<dbReference type="KEGG" id="dar:Daro_1684"/>
<accession>Q47FF0</accession>
<keyword evidence="4 13" id="KW-1134">Transmembrane beta strand</keyword>
<evidence type="ECO:0000256" key="8">
    <source>
        <dbReference type="ARBA" id="ARBA00023065"/>
    </source>
</evidence>
<evidence type="ECO:0000313" key="17">
    <source>
        <dbReference type="EMBL" id="AAZ46431.1"/>
    </source>
</evidence>
<dbReference type="InterPro" id="IPR000531">
    <property type="entry name" value="Beta-barrel_TonB"/>
</dbReference>
<dbReference type="GO" id="GO:0006826">
    <property type="term" value="P:iron ion transport"/>
    <property type="evidence" value="ECO:0007669"/>
    <property type="project" value="UniProtKB-KW"/>
</dbReference>
<evidence type="ECO:0000256" key="11">
    <source>
        <dbReference type="ARBA" id="ARBA00023170"/>
    </source>
</evidence>
<keyword evidence="3 13" id="KW-0813">Transport</keyword>
<dbReference type="HOGENOM" id="CLU_016085_0_0_4"/>
<evidence type="ECO:0000256" key="7">
    <source>
        <dbReference type="ARBA" id="ARBA00023004"/>
    </source>
</evidence>
<evidence type="ECO:0000259" key="15">
    <source>
        <dbReference type="Pfam" id="PF00593"/>
    </source>
</evidence>
<dbReference type="InterPro" id="IPR037066">
    <property type="entry name" value="Plug_dom_sf"/>
</dbReference>
<dbReference type="SUPFAM" id="SSF56935">
    <property type="entry name" value="Porins"/>
    <property type="match status" value="1"/>
</dbReference>
<evidence type="ECO:0000256" key="2">
    <source>
        <dbReference type="ARBA" id="ARBA00009810"/>
    </source>
</evidence>
<dbReference type="Gene3D" id="2.40.170.20">
    <property type="entry name" value="TonB-dependent receptor, beta-barrel domain"/>
    <property type="match status" value="1"/>
</dbReference>
<keyword evidence="11 17" id="KW-0675">Receptor</keyword>
<keyword evidence="5" id="KW-0410">Iron transport</keyword>
<evidence type="ECO:0000256" key="3">
    <source>
        <dbReference type="ARBA" id="ARBA00022448"/>
    </source>
</evidence>
<keyword evidence="6 13" id="KW-0812">Transmembrane</keyword>
<dbReference type="InterPro" id="IPR039426">
    <property type="entry name" value="TonB-dep_rcpt-like"/>
</dbReference>
<dbReference type="STRING" id="159087.Daro_1684"/>
<keyword evidence="9 14" id="KW-0798">TonB box</keyword>
<keyword evidence="8" id="KW-0406">Ion transport</keyword>
<keyword evidence="12 13" id="KW-0998">Cell outer membrane</keyword>
<dbReference type="PANTHER" id="PTHR32552:SF81">
    <property type="entry name" value="TONB-DEPENDENT OUTER MEMBRANE RECEPTOR"/>
    <property type="match status" value="1"/>
</dbReference>
<dbReference type="eggNOG" id="COG4772">
    <property type="taxonomic scope" value="Bacteria"/>
</dbReference>
<dbReference type="PANTHER" id="PTHR32552">
    <property type="entry name" value="FERRICHROME IRON RECEPTOR-RELATED"/>
    <property type="match status" value="1"/>
</dbReference>
<evidence type="ECO:0000256" key="10">
    <source>
        <dbReference type="ARBA" id="ARBA00023136"/>
    </source>
</evidence>
<dbReference type="AlphaFoldDB" id="Q47FF0"/>
<protein>
    <submittedName>
        <fullName evidence="17">TonB-dependent receptor</fullName>
    </submittedName>
</protein>
<evidence type="ECO:0000256" key="5">
    <source>
        <dbReference type="ARBA" id="ARBA00022496"/>
    </source>
</evidence>
<name>Q47FF0_DECAR</name>
<evidence type="ECO:0000256" key="1">
    <source>
        <dbReference type="ARBA" id="ARBA00004571"/>
    </source>
</evidence>